<comment type="caution">
    <text evidence="1">The sequence shown here is derived from an EMBL/GenBank/DDBJ whole genome shotgun (WGS) entry which is preliminary data.</text>
</comment>
<dbReference type="EMBL" id="QRBI01000104">
    <property type="protein sequence ID" value="RMC16144.1"/>
    <property type="molecule type" value="Genomic_DNA"/>
</dbReference>
<evidence type="ECO:0000313" key="2">
    <source>
        <dbReference type="Proteomes" id="UP000269221"/>
    </source>
</evidence>
<evidence type="ECO:0000313" key="1">
    <source>
        <dbReference type="EMBL" id="RMC16144.1"/>
    </source>
</evidence>
<gene>
    <name evidence="1" type="ORF">DUI87_08358</name>
</gene>
<keyword evidence="2" id="KW-1185">Reference proteome</keyword>
<dbReference type="Proteomes" id="UP000269221">
    <property type="component" value="Unassembled WGS sequence"/>
</dbReference>
<name>A0A3M0KXG9_HIRRU</name>
<protein>
    <submittedName>
        <fullName evidence="1">Uncharacterized protein</fullName>
    </submittedName>
</protein>
<reference evidence="1 2" key="1">
    <citation type="submission" date="2018-07" db="EMBL/GenBank/DDBJ databases">
        <title>A high quality draft genome assembly of the barn swallow (H. rustica rustica).</title>
        <authorList>
            <person name="Formenti G."/>
            <person name="Chiara M."/>
            <person name="Poveda L."/>
            <person name="Francoijs K.-J."/>
            <person name="Bonisoli-Alquati A."/>
            <person name="Canova L."/>
            <person name="Gianfranceschi L."/>
            <person name="Horner D.S."/>
            <person name="Saino N."/>
        </authorList>
    </citation>
    <scope>NUCLEOTIDE SEQUENCE [LARGE SCALE GENOMIC DNA]</scope>
    <source>
        <strain evidence="1">Chelidonia</strain>
        <tissue evidence="1">Blood</tissue>
    </source>
</reference>
<sequence>MWQLFVYFERICSGKLILRIENSGELSGILQKEMIYLHLGLAATAEAKDRYKGRRQAFSRFSKRRKLKGVKPYSLELLPEEMIWREGEAGLKLQLSFAKPGHLGILAMILINIQGMDSKGSGPPILNYPCKGGCNAIGHIDYCCLPGAAAVCLLGYPKTDVPVDSMPK</sequence>
<organism evidence="1 2">
    <name type="scientific">Hirundo rustica rustica</name>
    <dbReference type="NCBI Taxonomy" id="333673"/>
    <lineage>
        <taxon>Eukaryota</taxon>
        <taxon>Metazoa</taxon>
        <taxon>Chordata</taxon>
        <taxon>Craniata</taxon>
        <taxon>Vertebrata</taxon>
        <taxon>Euteleostomi</taxon>
        <taxon>Archelosauria</taxon>
        <taxon>Archosauria</taxon>
        <taxon>Dinosauria</taxon>
        <taxon>Saurischia</taxon>
        <taxon>Theropoda</taxon>
        <taxon>Coelurosauria</taxon>
        <taxon>Aves</taxon>
        <taxon>Neognathae</taxon>
        <taxon>Neoaves</taxon>
        <taxon>Telluraves</taxon>
        <taxon>Australaves</taxon>
        <taxon>Passeriformes</taxon>
        <taxon>Sylvioidea</taxon>
        <taxon>Hirundinidae</taxon>
        <taxon>Hirundo</taxon>
    </lineage>
</organism>
<proteinExistence type="predicted"/>
<dbReference type="AlphaFoldDB" id="A0A3M0KXG9"/>
<accession>A0A3M0KXG9</accession>